<dbReference type="Pfam" id="PF01189">
    <property type="entry name" value="Methyltr_RsmB-F"/>
    <property type="match status" value="1"/>
</dbReference>
<evidence type="ECO:0000313" key="8">
    <source>
        <dbReference type="Proteomes" id="UP000014978"/>
    </source>
</evidence>
<dbReference type="GO" id="GO:0005730">
    <property type="term" value="C:nucleolus"/>
    <property type="evidence" value="ECO:0007669"/>
    <property type="project" value="TreeGrafter"/>
</dbReference>
<dbReference type="PROSITE" id="PS51686">
    <property type="entry name" value="SAM_MT_RSMB_NOP"/>
    <property type="match status" value="1"/>
</dbReference>
<feature type="active site" description="Nucleophile" evidence="5">
    <location>
        <position position="230"/>
    </location>
</feature>
<dbReference type="Proteomes" id="UP000014978">
    <property type="component" value="Unassembled WGS sequence"/>
</dbReference>
<evidence type="ECO:0000313" key="7">
    <source>
        <dbReference type="EMBL" id="EPR79398.1"/>
    </source>
</evidence>
<dbReference type="GO" id="GO:0003723">
    <property type="term" value="F:RNA binding"/>
    <property type="evidence" value="ECO:0007669"/>
    <property type="project" value="UniProtKB-UniRule"/>
</dbReference>
<feature type="non-terminal residue" evidence="7">
    <location>
        <position position="288"/>
    </location>
</feature>
<dbReference type="OrthoDB" id="435282at2759"/>
<feature type="domain" description="SAM-dependent MTase RsmB/NOP-type" evidence="6">
    <location>
        <begin position="108"/>
        <end position="288"/>
    </location>
</feature>
<dbReference type="EMBL" id="ATCN01000272">
    <property type="protein sequence ID" value="EPR79398.1"/>
    <property type="molecule type" value="Genomic_DNA"/>
</dbReference>
<dbReference type="InterPro" id="IPR049560">
    <property type="entry name" value="MeTrfase_RsmB-F_NOP2_cat"/>
</dbReference>
<keyword evidence="8" id="KW-1185">Reference proteome</keyword>
<accession>S7XU17</accession>
<evidence type="ECO:0000256" key="5">
    <source>
        <dbReference type="PROSITE-ProRule" id="PRU01023"/>
    </source>
</evidence>
<dbReference type="VEuPathDB" id="MicrosporidiaDB:SLOPH_1394"/>
<proteinExistence type="inferred from homology"/>
<keyword evidence="4 5" id="KW-0694">RNA-binding</keyword>
<evidence type="ECO:0000256" key="1">
    <source>
        <dbReference type="ARBA" id="ARBA00022603"/>
    </source>
</evidence>
<keyword evidence="3 5" id="KW-0949">S-adenosyl-L-methionine</keyword>
<comment type="similarity">
    <text evidence="5">Belongs to the class I-like SAM-binding methyltransferase superfamily. RsmB/NOP family.</text>
</comment>
<comment type="caution">
    <text evidence="7">The sequence shown here is derived from an EMBL/GenBank/DDBJ whole genome shotgun (WGS) entry which is preliminary data.</text>
</comment>
<name>S7XU17_SPRLO</name>
<evidence type="ECO:0000256" key="2">
    <source>
        <dbReference type="ARBA" id="ARBA00022679"/>
    </source>
</evidence>
<comment type="caution">
    <text evidence="5">Lacks conserved residue(s) required for the propagation of feature annotation.</text>
</comment>
<dbReference type="PANTHER" id="PTHR22807:SF4">
    <property type="entry name" value="28S RRNA (CYTOSINE-C(5))-METHYLTRANSFERASE"/>
    <property type="match status" value="1"/>
</dbReference>
<feature type="binding site" evidence="5">
    <location>
        <position position="135"/>
    </location>
    <ligand>
        <name>S-adenosyl-L-methionine</name>
        <dbReference type="ChEBI" id="CHEBI:59789"/>
    </ligand>
</feature>
<feature type="binding site" evidence="5">
    <location>
        <position position="184"/>
    </location>
    <ligand>
        <name>S-adenosyl-L-methionine</name>
        <dbReference type="ChEBI" id="CHEBI:59789"/>
    </ligand>
</feature>
<evidence type="ECO:0000256" key="4">
    <source>
        <dbReference type="ARBA" id="ARBA00022884"/>
    </source>
</evidence>
<dbReference type="InterPro" id="IPR023267">
    <property type="entry name" value="RCMT"/>
</dbReference>
<gene>
    <name evidence="7" type="ORF">SLOPH_1394</name>
</gene>
<feature type="binding site" evidence="5">
    <location>
        <begin position="113"/>
        <end position="119"/>
    </location>
    <ligand>
        <name>S-adenosyl-L-methionine</name>
        <dbReference type="ChEBI" id="CHEBI:59789"/>
    </ligand>
</feature>
<dbReference type="GO" id="GO:0008173">
    <property type="term" value="F:RNA methyltransferase activity"/>
    <property type="evidence" value="ECO:0007669"/>
    <property type="project" value="InterPro"/>
</dbReference>
<dbReference type="AlphaFoldDB" id="S7XU17"/>
<dbReference type="InParanoid" id="S7XU17"/>
<evidence type="ECO:0000259" key="6">
    <source>
        <dbReference type="PROSITE" id="PS51686"/>
    </source>
</evidence>
<organism evidence="7 8">
    <name type="scientific">Spraguea lophii (strain 42_110)</name>
    <name type="common">Microsporidian parasite</name>
    <dbReference type="NCBI Taxonomy" id="1358809"/>
    <lineage>
        <taxon>Eukaryota</taxon>
        <taxon>Fungi</taxon>
        <taxon>Fungi incertae sedis</taxon>
        <taxon>Microsporidia</taxon>
        <taxon>Spragueidae</taxon>
        <taxon>Spraguea</taxon>
    </lineage>
</organism>
<dbReference type="PRINTS" id="PR02008">
    <property type="entry name" value="RCMTFAMILY"/>
</dbReference>
<feature type="non-terminal residue" evidence="7">
    <location>
        <position position="1"/>
    </location>
</feature>
<keyword evidence="2 5" id="KW-0808">Transferase</keyword>
<dbReference type="GO" id="GO:0070475">
    <property type="term" value="P:rRNA base methylation"/>
    <property type="evidence" value="ECO:0007669"/>
    <property type="project" value="TreeGrafter"/>
</dbReference>
<evidence type="ECO:0000256" key="3">
    <source>
        <dbReference type="ARBA" id="ARBA00022691"/>
    </source>
</evidence>
<dbReference type="SUPFAM" id="SSF53335">
    <property type="entry name" value="S-adenosyl-L-methionine-dependent methyltransferases"/>
    <property type="match status" value="1"/>
</dbReference>
<protein>
    <submittedName>
        <fullName evidence="7">NOL1/NOP2/sun doamin containing protein</fullName>
    </submittedName>
</protein>
<dbReference type="Gene3D" id="3.40.50.150">
    <property type="entry name" value="Vaccinia Virus protein VP39"/>
    <property type="match status" value="1"/>
</dbReference>
<dbReference type="STRING" id="1358809.S7XU17"/>
<reference evidence="8" key="1">
    <citation type="journal article" date="2013" name="PLoS Genet.">
        <title>The genome of Spraguea lophii and the basis of host-microsporidian interactions.</title>
        <authorList>
            <person name="Campbell S.E."/>
            <person name="Williams T.A."/>
            <person name="Yousuf A."/>
            <person name="Soanes D.M."/>
            <person name="Paszkiewicz K.H."/>
            <person name="Williams B.A.P."/>
        </authorList>
    </citation>
    <scope>NUCLEOTIDE SEQUENCE [LARGE SCALE GENOMIC DNA]</scope>
    <source>
        <strain evidence="8">42_110</strain>
    </source>
</reference>
<dbReference type="InterPro" id="IPR029063">
    <property type="entry name" value="SAM-dependent_MTases_sf"/>
</dbReference>
<sequence length="288" mass="33578">LSHILSSLEYYYTPFPFIFVLNQPIDSLVQKYIKEDLIFIQDISSTLPAMLFSFDNNNFLKDKENKCKCMKYNNNTGNNNNNYGNIMNNNNKKDTINITNDNDNKLPSIVDCCAAPGNKSTQLLMLYNCNLVSIEKDRLRYNTLIKFISKIKRNITKESICNVINTLNIDFFDYNTPTEYIILDPSCSGSGIHKIYIKDKERIEKLHILQTNILSHALSLNPKRLVYSTCSIHREENEDVIKYILENNNNYKLISVKEELENIIERYTHNKILLNGITEYMDRNINDN</sequence>
<dbReference type="InterPro" id="IPR001678">
    <property type="entry name" value="MeTrfase_RsmB-F_NOP2_dom"/>
</dbReference>
<dbReference type="PANTHER" id="PTHR22807">
    <property type="entry name" value="NOP2 YEAST -RELATED NOL1/NOP2/FMU SUN DOMAIN-CONTAINING"/>
    <property type="match status" value="1"/>
</dbReference>
<keyword evidence="1 5" id="KW-0489">Methyltransferase</keyword>